<keyword evidence="5" id="KW-0540">Nuclease</keyword>
<feature type="region of interest" description="Disordered" evidence="10">
    <location>
        <begin position="1"/>
        <end position="77"/>
    </location>
</feature>
<dbReference type="InterPro" id="IPR041373">
    <property type="entry name" value="RT_RNaseH"/>
</dbReference>
<evidence type="ECO:0000313" key="13">
    <source>
        <dbReference type="Proteomes" id="UP000007266"/>
    </source>
</evidence>
<dbReference type="Gene3D" id="3.30.70.270">
    <property type="match status" value="2"/>
</dbReference>
<dbReference type="Gene3D" id="3.10.20.370">
    <property type="match status" value="1"/>
</dbReference>
<reference evidence="12 13" key="2">
    <citation type="journal article" date="2010" name="Nucleic Acids Res.">
        <title>BeetleBase in 2010: revisions to provide comprehensive genomic information for Tribolium castaneum.</title>
        <authorList>
            <person name="Kim H.S."/>
            <person name="Murphy T."/>
            <person name="Xia J."/>
            <person name="Caragea D."/>
            <person name="Park Y."/>
            <person name="Beeman R.W."/>
            <person name="Lorenzen M.D."/>
            <person name="Butcher S."/>
            <person name="Manak J.R."/>
            <person name="Brown S.J."/>
        </authorList>
    </citation>
    <scope>NUCLEOTIDE SEQUENCE [LARGE SCALE GENOMIC DNA]</scope>
    <source>
        <strain evidence="12 13">Georgia GA2</strain>
    </source>
</reference>
<dbReference type="PROSITE" id="PS50878">
    <property type="entry name" value="RT_POL"/>
    <property type="match status" value="1"/>
</dbReference>
<dbReference type="CDD" id="cd01647">
    <property type="entry name" value="RT_LTR"/>
    <property type="match status" value="1"/>
</dbReference>
<feature type="compositionally biased region" description="Basic residues" evidence="10">
    <location>
        <begin position="40"/>
        <end position="55"/>
    </location>
</feature>
<dbReference type="EMBL" id="KQ971310">
    <property type="protein sequence ID" value="EFA11803.1"/>
    <property type="molecule type" value="Genomic_DNA"/>
</dbReference>
<dbReference type="PANTHER" id="PTHR33064:SF37">
    <property type="entry name" value="RIBONUCLEASE H"/>
    <property type="match status" value="1"/>
</dbReference>
<dbReference type="eggNOG" id="KOG0017">
    <property type="taxonomic scope" value="Eukaryota"/>
</dbReference>
<protein>
    <recommendedName>
        <fullName evidence="1">RNA-directed DNA polymerase</fullName>
        <ecNumber evidence="1">2.7.7.49</ecNumber>
    </recommendedName>
</protein>
<dbReference type="FunFam" id="3.30.70.270:FF:000020">
    <property type="entry name" value="Transposon Tf2-6 polyprotein-like Protein"/>
    <property type="match status" value="1"/>
</dbReference>
<dbReference type="Proteomes" id="UP000007266">
    <property type="component" value="Linkage group 2"/>
</dbReference>
<keyword evidence="8" id="KW-0378">Hydrolase</keyword>
<dbReference type="PANTHER" id="PTHR33064">
    <property type="entry name" value="POL PROTEIN"/>
    <property type="match status" value="1"/>
</dbReference>
<gene>
    <name evidence="12" type="primary">GLEAN_08582</name>
    <name evidence="12" type="ORF">TcasGA2_TC008582</name>
</gene>
<dbReference type="InterPro" id="IPR043502">
    <property type="entry name" value="DNA/RNA_pol_sf"/>
</dbReference>
<keyword evidence="3" id="KW-0808">Transferase</keyword>
<feature type="domain" description="Reverse transcriptase" evidence="11">
    <location>
        <begin position="71"/>
        <end position="351"/>
    </location>
</feature>
<evidence type="ECO:0000256" key="9">
    <source>
        <dbReference type="ARBA" id="ARBA00022918"/>
    </source>
</evidence>
<dbReference type="AlphaFoldDB" id="D7EIC3"/>
<accession>D7EIC3</accession>
<keyword evidence="6" id="KW-0064">Aspartyl protease</keyword>
<evidence type="ECO:0000256" key="6">
    <source>
        <dbReference type="ARBA" id="ARBA00022750"/>
    </source>
</evidence>
<evidence type="ECO:0000256" key="3">
    <source>
        <dbReference type="ARBA" id="ARBA00022679"/>
    </source>
</evidence>
<name>D7EIC3_TRICA</name>
<dbReference type="Pfam" id="PF00078">
    <property type="entry name" value="RVT_1"/>
    <property type="match status" value="1"/>
</dbReference>
<evidence type="ECO:0000256" key="10">
    <source>
        <dbReference type="SAM" id="MobiDB-lite"/>
    </source>
</evidence>
<sequence>MSKRLRKENRHSSGSDDDYEYHRRHSKTRDRSSSRDVERRHRHKQKSKGRSLGRHSSRERTSRCQRRRRSEKSDVSALSEALLKGMGQLVQAQGKTVTESHHLVSVTSNLVAEFNPITDNWDEKTTIHLALNKLRGPAADWFRGLPSRIFAWLQWKEMLIQNFLPKRNLHKELENMMTCVPRIGQSLYEYAFKKLALINKLKLGITPHDKVNLIISSIPDEQVKFTIETAGISDPSVLATHLKMLDEQKEDSIHYTASITQDGHYEFTRVPFGLTSAPAVFQRMINTALGQLRFSKVLIYLDDILIPAPTISESLHLLRIVLKVLQDNGLTLNLNKCYFLKKQIEYLGYEITESTIKPSKRKIEAVEEFPKPTNVHEVRQYLGLTGYFRKFISDYAKKSRPLSCLLLKDAEWEWGSSQEEAFNKLKVALMCAPILTLYDSRKDIILYTDASRWGLAGILVQLHEGKEKVVAYFSRQTAQAEQKYHSFELETLAIVAAVKRFRQYLLGRPFTIVTDCAAVKNTFNKSEVNARIGRWVLALNEYQYTIIHCKK</sequence>
<dbReference type="FunFam" id="3.10.20.370:FF:000001">
    <property type="entry name" value="Retrovirus-related Pol polyprotein from transposon 17.6-like protein"/>
    <property type="match status" value="1"/>
</dbReference>
<dbReference type="CDD" id="cd09274">
    <property type="entry name" value="RNase_HI_RT_Ty3"/>
    <property type="match status" value="1"/>
</dbReference>
<dbReference type="GO" id="GO:0004190">
    <property type="term" value="F:aspartic-type endopeptidase activity"/>
    <property type="evidence" value="ECO:0007669"/>
    <property type="project" value="UniProtKB-KW"/>
</dbReference>
<keyword evidence="9" id="KW-0695">RNA-directed DNA polymerase</keyword>
<dbReference type="PhylomeDB" id="D7EIC3"/>
<evidence type="ECO:0000259" key="11">
    <source>
        <dbReference type="PROSITE" id="PS50878"/>
    </source>
</evidence>
<dbReference type="GO" id="GO:0006508">
    <property type="term" value="P:proteolysis"/>
    <property type="evidence" value="ECO:0007669"/>
    <property type="project" value="UniProtKB-KW"/>
</dbReference>
<dbReference type="HOGENOM" id="CLU_494631_0_0_1"/>
<dbReference type="Gene3D" id="3.10.10.10">
    <property type="entry name" value="HIV Type 1 Reverse Transcriptase, subunit A, domain 1"/>
    <property type="match status" value="1"/>
</dbReference>
<evidence type="ECO:0000256" key="1">
    <source>
        <dbReference type="ARBA" id="ARBA00012493"/>
    </source>
</evidence>
<reference evidence="12 13" key="1">
    <citation type="journal article" date="2008" name="Nature">
        <title>The genome of the model beetle and pest Tribolium castaneum.</title>
        <authorList>
            <consortium name="Tribolium Genome Sequencing Consortium"/>
            <person name="Richards S."/>
            <person name="Gibbs R.A."/>
            <person name="Weinstock G.M."/>
            <person name="Brown S.J."/>
            <person name="Denell R."/>
            <person name="Beeman R.W."/>
            <person name="Gibbs R."/>
            <person name="Beeman R.W."/>
            <person name="Brown S.J."/>
            <person name="Bucher G."/>
            <person name="Friedrich M."/>
            <person name="Grimmelikhuijzen C.J."/>
            <person name="Klingler M."/>
            <person name="Lorenzen M."/>
            <person name="Richards S."/>
            <person name="Roth S."/>
            <person name="Schroder R."/>
            <person name="Tautz D."/>
            <person name="Zdobnov E.M."/>
            <person name="Muzny D."/>
            <person name="Gibbs R.A."/>
            <person name="Weinstock G.M."/>
            <person name="Attaway T."/>
            <person name="Bell S."/>
            <person name="Buhay C.J."/>
            <person name="Chandrabose M.N."/>
            <person name="Chavez D."/>
            <person name="Clerk-Blankenburg K.P."/>
            <person name="Cree A."/>
            <person name="Dao M."/>
            <person name="Davis C."/>
            <person name="Chacko J."/>
            <person name="Dinh H."/>
            <person name="Dugan-Rocha S."/>
            <person name="Fowler G."/>
            <person name="Garner T.T."/>
            <person name="Garnes J."/>
            <person name="Gnirke A."/>
            <person name="Hawes A."/>
            <person name="Hernandez J."/>
            <person name="Hines S."/>
            <person name="Holder M."/>
            <person name="Hume J."/>
            <person name="Jhangiani S.N."/>
            <person name="Joshi V."/>
            <person name="Khan Z.M."/>
            <person name="Jackson L."/>
            <person name="Kovar C."/>
            <person name="Kowis A."/>
            <person name="Lee S."/>
            <person name="Lewis L.R."/>
            <person name="Margolis J."/>
            <person name="Morgan M."/>
            <person name="Nazareth L.V."/>
            <person name="Nguyen N."/>
            <person name="Okwuonu G."/>
            <person name="Parker D."/>
            <person name="Richards S."/>
            <person name="Ruiz S.J."/>
            <person name="Santibanez J."/>
            <person name="Savard J."/>
            <person name="Scherer S.E."/>
            <person name="Schneider B."/>
            <person name="Sodergren E."/>
            <person name="Tautz D."/>
            <person name="Vattahil S."/>
            <person name="Villasana D."/>
            <person name="White C.S."/>
            <person name="Wright R."/>
            <person name="Park Y."/>
            <person name="Beeman R.W."/>
            <person name="Lord J."/>
            <person name="Oppert B."/>
            <person name="Lorenzen M."/>
            <person name="Brown S."/>
            <person name="Wang L."/>
            <person name="Savard J."/>
            <person name="Tautz D."/>
            <person name="Richards S."/>
            <person name="Weinstock G."/>
            <person name="Gibbs R.A."/>
            <person name="Liu Y."/>
            <person name="Worley K."/>
            <person name="Weinstock G."/>
            <person name="Elsik C.G."/>
            <person name="Reese J.T."/>
            <person name="Elhaik E."/>
            <person name="Landan G."/>
            <person name="Graur D."/>
            <person name="Arensburger P."/>
            <person name="Atkinson P."/>
            <person name="Beeman R.W."/>
            <person name="Beidler J."/>
            <person name="Brown S.J."/>
            <person name="Demuth J.P."/>
            <person name="Drury D.W."/>
            <person name="Du Y.Z."/>
            <person name="Fujiwara H."/>
            <person name="Lorenzen M."/>
            <person name="Maselli V."/>
            <person name="Osanai M."/>
            <person name="Park Y."/>
            <person name="Robertson H.M."/>
            <person name="Tu Z."/>
            <person name="Wang J.J."/>
            <person name="Wang S."/>
            <person name="Richards S."/>
            <person name="Song H."/>
            <person name="Zhang L."/>
            <person name="Sodergren E."/>
            <person name="Werner D."/>
            <person name="Stanke M."/>
            <person name="Morgenstern B."/>
            <person name="Solovyev V."/>
            <person name="Kosarev P."/>
            <person name="Brown G."/>
            <person name="Chen H.C."/>
            <person name="Ermolaeva O."/>
            <person name="Hlavina W."/>
            <person name="Kapustin Y."/>
            <person name="Kiryutin B."/>
            <person name="Kitts P."/>
            <person name="Maglott D."/>
            <person name="Pruitt K."/>
            <person name="Sapojnikov V."/>
            <person name="Souvorov A."/>
            <person name="Mackey A.J."/>
            <person name="Waterhouse R.M."/>
            <person name="Wyder S."/>
            <person name="Zdobnov E.M."/>
            <person name="Zdobnov E.M."/>
            <person name="Wyder S."/>
            <person name="Kriventseva E.V."/>
            <person name="Kadowaki T."/>
            <person name="Bork P."/>
            <person name="Aranda M."/>
            <person name="Bao R."/>
            <person name="Beermann A."/>
            <person name="Berns N."/>
            <person name="Bolognesi R."/>
            <person name="Bonneton F."/>
            <person name="Bopp D."/>
            <person name="Brown S.J."/>
            <person name="Bucher G."/>
            <person name="Butts T."/>
            <person name="Chaumot A."/>
            <person name="Denell R.E."/>
            <person name="Ferrier D.E."/>
            <person name="Friedrich M."/>
            <person name="Gordon C.M."/>
            <person name="Jindra M."/>
            <person name="Klingler M."/>
            <person name="Lan Q."/>
            <person name="Lattorff H.M."/>
            <person name="Laudet V."/>
            <person name="von Levetsow C."/>
            <person name="Liu Z."/>
            <person name="Lutz R."/>
            <person name="Lynch J.A."/>
            <person name="da Fonseca R.N."/>
            <person name="Posnien N."/>
            <person name="Reuter R."/>
            <person name="Roth S."/>
            <person name="Savard J."/>
            <person name="Schinko J.B."/>
            <person name="Schmitt C."/>
            <person name="Schoppmeier M."/>
            <person name="Schroder R."/>
            <person name="Shippy T.D."/>
            <person name="Simonnet F."/>
            <person name="Marques-Souza H."/>
            <person name="Tautz D."/>
            <person name="Tomoyasu Y."/>
            <person name="Trauner J."/>
            <person name="Van der Zee M."/>
            <person name="Vervoort M."/>
            <person name="Wittkopp N."/>
            <person name="Wimmer E.A."/>
            <person name="Yang X."/>
            <person name="Jones A.K."/>
            <person name="Sattelle D.B."/>
            <person name="Ebert P.R."/>
            <person name="Nelson D."/>
            <person name="Scott J.G."/>
            <person name="Beeman R.W."/>
            <person name="Muthukrishnan S."/>
            <person name="Kramer K.J."/>
            <person name="Arakane Y."/>
            <person name="Beeman R.W."/>
            <person name="Zhu Q."/>
            <person name="Hogenkamp D."/>
            <person name="Dixit R."/>
            <person name="Oppert B."/>
            <person name="Jiang H."/>
            <person name="Zou Z."/>
            <person name="Marshall J."/>
            <person name="Elpidina E."/>
            <person name="Vinokurov K."/>
            <person name="Oppert C."/>
            <person name="Zou Z."/>
            <person name="Evans J."/>
            <person name="Lu Z."/>
            <person name="Zhao P."/>
            <person name="Sumathipala N."/>
            <person name="Altincicek B."/>
            <person name="Vilcinskas A."/>
            <person name="Williams M."/>
            <person name="Hultmark D."/>
            <person name="Hetru C."/>
            <person name="Jiang H."/>
            <person name="Grimmelikhuijzen C.J."/>
            <person name="Hauser F."/>
            <person name="Cazzamali G."/>
            <person name="Williamson M."/>
            <person name="Park Y."/>
            <person name="Li B."/>
            <person name="Tanaka Y."/>
            <person name="Predel R."/>
            <person name="Neupert S."/>
            <person name="Schachtner J."/>
            <person name="Verleyen P."/>
            <person name="Raible F."/>
            <person name="Bork P."/>
            <person name="Friedrich M."/>
            <person name="Walden K.K."/>
            <person name="Robertson H.M."/>
            <person name="Angeli S."/>
            <person name="Foret S."/>
            <person name="Bucher G."/>
            <person name="Schuetz S."/>
            <person name="Maleszka R."/>
            <person name="Wimmer E.A."/>
            <person name="Beeman R.W."/>
            <person name="Lorenzen M."/>
            <person name="Tomoyasu Y."/>
            <person name="Miller S.C."/>
            <person name="Grossmann D."/>
            <person name="Bucher G."/>
        </authorList>
    </citation>
    <scope>NUCLEOTIDE SEQUENCE [LARGE SCALE GENOMIC DNA]</scope>
    <source>
        <strain evidence="12 13">Georgia GA2</strain>
    </source>
</reference>
<feature type="compositionally biased region" description="Basic and acidic residues" evidence="10">
    <location>
        <begin position="29"/>
        <end position="39"/>
    </location>
</feature>
<dbReference type="GO" id="GO:0004519">
    <property type="term" value="F:endonuclease activity"/>
    <property type="evidence" value="ECO:0007669"/>
    <property type="project" value="UniProtKB-KW"/>
</dbReference>
<keyword evidence="13" id="KW-1185">Reference proteome</keyword>
<proteinExistence type="predicted"/>
<keyword evidence="2" id="KW-0645">Protease</keyword>
<evidence type="ECO:0000256" key="4">
    <source>
        <dbReference type="ARBA" id="ARBA00022695"/>
    </source>
</evidence>
<dbReference type="InterPro" id="IPR051320">
    <property type="entry name" value="Viral_Replic_Matur_Polypro"/>
</dbReference>
<evidence type="ECO:0000256" key="2">
    <source>
        <dbReference type="ARBA" id="ARBA00022670"/>
    </source>
</evidence>
<keyword evidence="4" id="KW-0548">Nucleotidyltransferase</keyword>
<dbReference type="EC" id="2.7.7.49" evidence="1"/>
<dbReference type="InterPro" id="IPR000477">
    <property type="entry name" value="RT_dom"/>
</dbReference>
<evidence type="ECO:0000256" key="5">
    <source>
        <dbReference type="ARBA" id="ARBA00022722"/>
    </source>
</evidence>
<organism evidence="12 13">
    <name type="scientific">Tribolium castaneum</name>
    <name type="common">Red flour beetle</name>
    <dbReference type="NCBI Taxonomy" id="7070"/>
    <lineage>
        <taxon>Eukaryota</taxon>
        <taxon>Metazoa</taxon>
        <taxon>Ecdysozoa</taxon>
        <taxon>Arthropoda</taxon>
        <taxon>Hexapoda</taxon>
        <taxon>Insecta</taxon>
        <taxon>Pterygota</taxon>
        <taxon>Neoptera</taxon>
        <taxon>Endopterygota</taxon>
        <taxon>Coleoptera</taxon>
        <taxon>Polyphaga</taxon>
        <taxon>Cucujiformia</taxon>
        <taxon>Tenebrionidae</taxon>
        <taxon>Tenebrionidae incertae sedis</taxon>
        <taxon>Tribolium</taxon>
    </lineage>
</organism>
<dbReference type="Pfam" id="PF17917">
    <property type="entry name" value="RT_RNaseH"/>
    <property type="match status" value="1"/>
</dbReference>
<evidence type="ECO:0000256" key="8">
    <source>
        <dbReference type="ARBA" id="ARBA00022801"/>
    </source>
</evidence>
<evidence type="ECO:0000256" key="7">
    <source>
        <dbReference type="ARBA" id="ARBA00022759"/>
    </source>
</evidence>
<keyword evidence="7" id="KW-0255">Endonuclease</keyword>
<dbReference type="FunFam" id="3.30.70.270:FF:000003">
    <property type="entry name" value="Transposon Ty3-G Gag-Pol polyprotein"/>
    <property type="match status" value="1"/>
</dbReference>
<dbReference type="InParanoid" id="D7EIC3"/>
<evidence type="ECO:0000313" key="12">
    <source>
        <dbReference type="EMBL" id="EFA11803.1"/>
    </source>
</evidence>
<dbReference type="SUPFAM" id="SSF56672">
    <property type="entry name" value="DNA/RNA polymerases"/>
    <property type="match status" value="1"/>
</dbReference>
<dbReference type="STRING" id="7070.D7EIC3"/>
<dbReference type="InterPro" id="IPR043128">
    <property type="entry name" value="Rev_trsase/Diguanyl_cyclase"/>
</dbReference>
<dbReference type="GO" id="GO:0003964">
    <property type="term" value="F:RNA-directed DNA polymerase activity"/>
    <property type="evidence" value="ECO:0007669"/>
    <property type="project" value="UniProtKB-KW"/>
</dbReference>